<protein>
    <recommendedName>
        <fullName evidence="3">Cyclase</fullName>
    </recommendedName>
</protein>
<dbReference type="InterPro" id="IPR023393">
    <property type="entry name" value="START-like_dom_sf"/>
</dbReference>
<accession>A0AAJ2KYG9</accession>
<comment type="caution">
    <text evidence="1">The sequence shown here is derived from an EMBL/GenBank/DDBJ whole genome shotgun (WGS) entry which is preliminary data.</text>
</comment>
<reference evidence="1" key="1">
    <citation type="submission" date="2023-10" db="EMBL/GenBank/DDBJ databases">
        <title>Screening of Alkalihalophilus pseudofirmusBZ-TG-HK211 and Its Alleviation of Salt Stress on Rapeseed Growth.</title>
        <authorList>
            <person name="Zhao B."/>
            <person name="Guo T."/>
        </authorList>
    </citation>
    <scope>NUCLEOTIDE SEQUENCE</scope>
    <source>
        <strain evidence="1">BZ-TG-HK211</strain>
    </source>
</reference>
<dbReference type="Gene3D" id="3.30.530.20">
    <property type="match status" value="1"/>
</dbReference>
<evidence type="ECO:0000313" key="2">
    <source>
        <dbReference type="Proteomes" id="UP001285636"/>
    </source>
</evidence>
<dbReference type="AlphaFoldDB" id="A0AAJ2KYG9"/>
<dbReference type="Proteomes" id="UP001285636">
    <property type="component" value="Unassembled WGS sequence"/>
</dbReference>
<dbReference type="RefSeq" id="WP_323465821.1">
    <property type="nucleotide sequence ID" value="NZ_CP144224.1"/>
</dbReference>
<evidence type="ECO:0000313" key="1">
    <source>
        <dbReference type="EMBL" id="MDV2884113.1"/>
    </source>
</evidence>
<dbReference type="SUPFAM" id="SSF55961">
    <property type="entry name" value="Bet v1-like"/>
    <property type="match status" value="1"/>
</dbReference>
<organism evidence="1 2">
    <name type="scientific">Alkalihalophilus pseudofirmus</name>
    <name type="common">Bacillus pseudofirmus</name>
    <dbReference type="NCBI Taxonomy" id="79885"/>
    <lineage>
        <taxon>Bacteria</taxon>
        <taxon>Bacillati</taxon>
        <taxon>Bacillota</taxon>
        <taxon>Bacilli</taxon>
        <taxon>Bacillales</taxon>
        <taxon>Bacillaceae</taxon>
        <taxon>Alkalihalophilus</taxon>
    </lineage>
</organism>
<dbReference type="EMBL" id="JAWJAY010000001">
    <property type="protein sequence ID" value="MDV2884113.1"/>
    <property type="molecule type" value="Genomic_DNA"/>
</dbReference>
<name>A0AAJ2KYG9_ALKPS</name>
<gene>
    <name evidence="1" type="ORF">RYX45_02915</name>
</gene>
<sequence length="144" mass="16743">MDTYIFTYETTVDAPIEEVWSFFHTAENLVKITSFPTITLHSDPETREGNTIRMKMWIGPVKADWHSYIQEVKPHEYFVDVGVKLPFPLKSWRHTHSFVKKGDSTVMRDIVEIQSILPTSILGPALHGMFRGRADAVRRHFNRL</sequence>
<evidence type="ECO:0008006" key="3">
    <source>
        <dbReference type="Google" id="ProtNLM"/>
    </source>
</evidence>
<proteinExistence type="predicted"/>